<name>C7NGM4_KYTSD</name>
<feature type="region of interest" description="Disordered" evidence="1">
    <location>
        <begin position="1"/>
        <end position="22"/>
    </location>
</feature>
<feature type="region of interest" description="Disordered" evidence="1">
    <location>
        <begin position="88"/>
        <end position="125"/>
    </location>
</feature>
<evidence type="ECO:0000313" key="2">
    <source>
        <dbReference type="EMBL" id="ACV06132.1"/>
    </source>
</evidence>
<dbReference type="HOGENOM" id="CLU_091685_0_0_11"/>
<dbReference type="SUPFAM" id="SSF53335">
    <property type="entry name" value="S-adenosyl-L-methionine-dependent methyltransferases"/>
    <property type="match status" value="1"/>
</dbReference>
<organism evidence="2 3">
    <name type="scientific">Kytococcus sedentarius (strain ATCC 14392 / DSM 20547 / JCM 11482 / CCUG 33030 / NBRC 15357 / NCTC 11040 / CCM 314 / 541)</name>
    <name type="common">Micrococcus sedentarius</name>
    <dbReference type="NCBI Taxonomy" id="478801"/>
    <lineage>
        <taxon>Bacteria</taxon>
        <taxon>Bacillati</taxon>
        <taxon>Actinomycetota</taxon>
        <taxon>Actinomycetes</taxon>
        <taxon>Micrococcales</taxon>
        <taxon>Kytococcaceae</taxon>
        <taxon>Kytococcus</taxon>
    </lineage>
</organism>
<dbReference type="EMBL" id="CP001686">
    <property type="protein sequence ID" value="ACV06132.1"/>
    <property type="molecule type" value="Genomic_DNA"/>
</dbReference>
<dbReference type="Gene3D" id="3.40.50.150">
    <property type="entry name" value="Vaccinia Virus protein VP39"/>
    <property type="match status" value="1"/>
</dbReference>
<dbReference type="STRING" id="478801.Ksed_10900"/>
<feature type="compositionally biased region" description="Basic and acidic residues" evidence="1">
    <location>
        <begin position="88"/>
        <end position="104"/>
    </location>
</feature>
<evidence type="ECO:0000256" key="1">
    <source>
        <dbReference type="SAM" id="MobiDB-lite"/>
    </source>
</evidence>
<dbReference type="RefSeq" id="WP_015779077.1">
    <property type="nucleotide sequence ID" value="NC_013169.1"/>
</dbReference>
<dbReference type="KEGG" id="kse:Ksed_10900"/>
<dbReference type="InterPro" id="IPR029063">
    <property type="entry name" value="SAM-dependent_MTases_sf"/>
</dbReference>
<dbReference type="Proteomes" id="UP000006666">
    <property type="component" value="Chromosome"/>
</dbReference>
<proteinExistence type="predicted"/>
<keyword evidence="3" id="KW-1185">Reference proteome</keyword>
<reference evidence="2 3" key="1">
    <citation type="journal article" date="2009" name="Stand. Genomic Sci.">
        <title>Complete genome sequence of Kytococcus sedentarius type strain (541).</title>
        <authorList>
            <person name="Sims D."/>
            <person name="Brettin T."/>
            <person name="Detter J.C."/>
            <person name="Han C."/>
            <person name="Lapidus A."/>
            <person name="Copeland A."/>
            <person name="Glavina Del Rio T."/>
            <person name="Nolan M."/>
            <person name="Chen F."/>
            <person name="Lucas S."/>
            <person name="Tice H."/>
            <person name="Cheng J.F."/>
            <person name="Bruce D."/>
            <person name="Goodwin L."/>
            <person name="Pitluck S."/>
            <person name="Ovchinnikova G."/>
            <person name="Pati A."/>
            <person name="Ivanova N."/>
            <person name="Mavrommatis K."/>
            <person name="Chen A."/>
            <person name="Palaniappan K."/>
            <person name="D'haeseleer P."/>
            <person name="Chain P."/>
            <person name="Bristow J."/>
            <person name="Eisen J.A."/>
            <person name="Markowitz V."/>
            <person name="Hugenholtz P."/>
            <person name="Schneider S."/>
            <person name="Goker M."/>
            <person name="Pukall R."/>
            <person name="Kyrpides N.C."/>
            <person name="Klenk H.P."/>
        </authorList>
    </citation>
    <scope>NUCLEOTIDE SEQUENCE [LARGE SCALE GENOMIC DNA]</scope>
    <source>
        <strain evidence="3">ATCC 14392 / DSM 20547 / JCM 11482 / CCUG 33030 / NBRC 15357 / NCTC 11040 / CCM 314 / 541</strain>
    </source>
</reference>
<protein>
    <submittedName>
        <fullName evidence="2">Uncharacterized protein</fullName>
    </submittedName>
</protein>
<dbReference type="AlphaFoldDB" id="C7NGM4"/>
<sequence length="235" mass="25317">MTVPQPGQPAGTGPDVDAWYAEQDDPFGVGTRWYERRKRAVVAAALQRERYRLCWDAACGTGHLAQDLVLRCERLVASDAAARAAELTRGRLSGAREPHERPPQDRPGAQCGHDARGARGGHDAPGVQVLRHRLPAAPPGLSGCDLVLLSEVLYYLDDAARAALPDLLEQVTCGAEAPEVLAVTWRHHPHDGHLSGAAAHAELGAGLRARGWEQAVEHQEPDFVLHSWTTTPGGQ</sequence>
<gene>
    <name evidence="2" type="ordered locus">Ksed_10900</name>
</gene>
<evidence type="ECO:0000313" key="3">
    <source>
        <dbReference type="Proteomes" id="UP000006666"/>
    </source>
</evidence>
<feature type="compositionally biased region" description="Basic and acidic residues" evidence="1">
    <location>
        <begin position="113"/>
        <end position="122"/>
    </location>
</feature>
<accession>C7NGM4</accession>
<dbReference type="eggNOG" id="COG0500">
    <property type="taxonomic scope" value="Bacteria"/>
</dbReference>